<keyword evidence="1" id="KW-0812">Transmembrane</keyword>
<name>A0A0M0J6J5_9EUKA</name>
<dbReference type="Gene3D" id="1.25.40.20">
    <property type="entry name" value="Ankyrin repeat-containing domain"/>
    <property type="match status" value="1"/>
</dbReference>
<keyword evidence="3" id="KW-1185">Reference proteome</keyword>
<protein>
    <submittedName>
        <fullName evidence="2">Uncharacterized protein</fullName>
    </submittedName>
</protein>
<reference evidence="3" key="1">
    <citation type="journal article" date="2015" name="PLoS Genet.">
        <title>Genome Sequence and Transcriptome Analyses of Chrysochromulina tobin: Metabolic Tools for Enhanced Algal Fitness in the Prominent Order Prymnesiales (Haptophyceae).</title>
        <authorList>
            <person name="Hovde B.T."/>
            <person name="Deodato C.R."/>
            <person name="Hunsperger H.M."/>
            <person name="Ryken S.A."/>
            <person name="Yost W."/>
            <person name="Jha R.K."/>
            <person name="Patterson J."/>
            <person name="Monnat R.J. Jr."/>
            <person name="Barlow S.B."/>
            <person name="Starkenburg S.R."/>
            <person name="Cattolico R.A."/>
        </authorList>
    </citation>
    <scope>NUCLEOTIDE SEQUENCE</scope>
    <source>
        <strain evidence="3">CCMP291</strain>
    </source>
</reference>
<dbReference type="InterPro" id="IPR036770">
    <property type="entry name" value="Ankyrin_rpt-contain_sf"/>
</dbReference>
<dbReference type="SUPFAM" id="SSF48403">
    <property type="entry name" value="Ankyrin repeat"/>
    <property type="match status" value="1"/>
</dbReference>
<proteinExistence type="predicted"/>
<comment type="caution">
    <text evidence="2">The sequence shown here is derived from an EMBL/GenBank/DDBJ whole genome shotgun (WGS) entry which is preliminary data.</text>
</comment>
<evidence type="ECO:0000313" key="2">
    <source>
        <dbReference type="EMBL" id="KOO22231.1"/>
    </source>
</evidence>
<keyword evidence="1" id="KW-0472">Membrane</keyword>
<sequence length="168" mass="17992">MASERARVGLEEVVKKSSEHVERAREGLQEVVKKSSEHVERAREGLQEVVKKSSEHVKHVGRLAEQHLAAIKGTSSAGLSYSNPHVVYAVAGGAVIVLLVLIYCFLCVKALLDAGADPESRDGAGRSCLALAEAGRHMGTARMMRLHLERRAAETGTGSAGLRPRSTS</sequence>
<feature type="transmembrane region" description="Helical" evidence="1">
    <location>
        <begin position="86"/>
        <end position="112"/>
    </location>
</feature>
<dbReference type="AlphaFoldDB" id="A0A0M0J6J5"/>
<keyword evidence="1" id="KW-1133">Transmembrane helix</keyword>
<dbReference type="EMBL" id="JWZX01003298">
    <property type="protein sequence ID" value="KOO22231.1"/>
    <property type="molecule type" value="Genomic_DNA"/>
</dbReference>
<dbReference type="Proteomes" id="UP000037460">
    <property type="component" value="Unassembled WGS sequence"/>
</dbReference>
<organism evidence="2 3">
    <name type="scientific">Chrysochromulina tobinii</name>
    <dbReference type="NCBI Taxonomy" id="1460289"/>
    <lineage>
        <taxon>Eukaryota</taxon>
        <taxon>Haptista</taxon>
        <taxon>Haptophyta</taxon>
        <taxon>Prymnesiophyceae</taxon>
        <taxon>Prymnesiales</taxon>
        <taxon>Chrysochromulinaceae</taxon>
        <taxon>Chrysochromulina</taxon>
    </lineage>
</organism>
<accession>A0A0M0J6J5</accession>
<evidence type="ECO:0000313" key="3">
    <source>
        <dbReference type="Proteomes" id="UP000037460"/>
    </source>
</evidence>
<evidence type="ECO:0000256" key="1">
    <source>
        <dbReference type="SAM" id="Phobius"/>
    </source>
</evidence>
<gene>
    <name evidence="2" type="ORF">Ctob_005407</name>
</gene>